<comment type="caution">
    <text evidence="1">The sequence shown here is derived from an EMBL/GenBank/DDBJ whole genome shotgun (WGS) entry which is preliminary data.</text>
</comment>
<proteinExistence type="predicted"/>
<evidence type="ECO:0000313" key="1">
    <source>
        <dbReference type="EMBL" id="GCA72351.1"/>
    </source>
</evidence>
<protein>
    <submittedName>
        <fullName evidence="1">Uncharacterized protein</fullName>
    </submittedName>
</protein>
<dbReference type="RefSeq" id="WP_008202616.1">
    <property type="nucleotide sequence ID" value="NZ_BHVO01000097.1"/>
</dbReference>
<dbReference type="Proteomes" id="UP000323569">
    <property type="component" value="Unassembled WGS sequence"/>
</dbReference>
<dbReference type="EMBL" id="BHVO01000097">
    <property type="protein sequence ID" value="GCA72351.1"/>
    <property type="molecule type" value="Genomic_DNA"/>
</dbReference>
<sequence length="77" mass="8543">MTDNLSNISDPVTPQDIAAVIEEFEVYRQRLINDLTNAAQKAKLPKSKLNARLEPELAQIDETLAHLRAQQAALSSN</sequence>
<organism evidence="1 2">
    <name type="scientific">Microcystis aeruginosa NIES-2519</name>
    <dbReference type="NCBI Taxonomy" id="2303981"/>
    <lineage>
        <taxon>Bacteria</taxon>
        <taxon>Bacillati</taxon>
        <taxon>Cyanobacteriota</taxon>
        <taxon>Cyanophyceae</taxon>
        <taxon>Oscillatoriophycideae</taxon>
        <taxon>Chroococcales</taxon>
        <taxon>Microcystaceae</taxon>
        <taxon>Microcystis</taxon>
    </lineage>
</organism>
<gene>
    <name evidence="1" type="ORF">MiYa_03902</name>
</gene>
<evidence type="ECO:0000313" key="2">
    <source>
        <dbReference type="Proteomes" id="UP000323569"/>
    </source>
</evidence>
<accession>A0A5A5RGW7</accession>
<reference evidence="1 2" key="1">
    <citation type="submission" date="2018-09" db="EMBL/GenBank/DDBJ databases">
        <title>Evolutionary history of phycoerythrin pigmentation in the water bloom-forming cyanobacterium Microcystis aeruginosa.</title>
        <authorList>
            <person name="Tanabe Y."/>
            <person name="Tanabe Y."/>
            <person name="Yamaguchi H."/>
        </authorList>
    </citation>
    <scope>NUCLEOTIDE SEQUENCE [LARGE SCALE GENOMIC DNA]</scope>
    <source>
        <strain evidence="1 2">NIES-2519</strain>
    </source>
</reference>
<dbReference type="AlphaFoldDB" id="A0A5A5RGW7"/>
<name>A0A5A5RGW7_MICAE</name>